<keyword evidence="3" id="KW-1185">Reference proteome</keyword>
<evidence type="ECO:0000256" key="1">
    <source>
        <dbReference type="SAM" id="MobiDB-lite"/>
    </source>
</evidence>
<evidence type="ECO:0000313" key="2">
    <source>
        <dbReference type="EMBL" id="GFN86139.1"/>
    </source>
</evidence>
<dbReference type="EMBL" id="BLXT01001496">
    <property type="protein sequence ID" value="GFN86139.1"/>
    <property type="molecule type" value="Genomic_DNA"/>
</dbReference>
<gene>
    <name evidence="2" type="ORF">PoB_001264500</name>
</gene>
<sequence length="166" mass="17729">MSAQPLAGKGKQFPKPQVHAHKSVSRFQKENGRPSNTREGRGGSSGRAVAYKVRGGRGGSSGRAVAYKVRGPGFESQSGPNHFIIAPPYPPRIKWPVRNKVISSFQALRQAPVAELEPGTEASPQISGGVAIHCATEAPSIRMLVIPPIDLQRPFCRGFEPGNGLI</sequence>
<dbReference type="Proteomes" id="UP000735302">
    <property type="component" value="Unassembled WGS sequence"/>
</dbReference>
<dbReference type="AlphaFoldDB" id="A0AAV3YUN2"/>
<reference evidence="2 3" key="1">
    <citation type="journal article" date="2021" name="Elife">
        <title>Chloroplast acquisition without the gene transfer in kleptoplastic sea slugs, Plakobranchus ocellatus.</title>
        <authorList>
            <person name="Maeda T."/>
            <person name="Takahashi S."/>
            <person name="Yoshida T."/>
            <person name="Shimamura S."/>
            <person name="Takaki Y."/>
            <person name="Nagai Y."/>
            <person name="Toyoda A."/>
            <person name="Suzuki Y."/>
            <person name="Arimoto A."/>
            <person name="Ishii H."/>
            <person name="Satoh N."/>
            <person name="Nishiyama T."/>
            <person name="Hasebe M."/>
            <person name="Maruyama T."/>
            <person name="Minagawa J."/>
            <person name="Obokata J."/>
            <person name="Shigenobu S."/>
        </authorList>
    </citation>
    <scope>NUCLEOTIDE SEQUENCE [LARGE SCALE GENOMIC DNA]</scope>
</reference>
<feature type="compositionally biased region" description="Basic and acidic residues" evidence="1">
    <location>
        <begin position="27"/>
        <end position="41"/>
    </location>
</feature>
<feature type="region of interest" description="Disordered" evidence="1">
    <location>
        <begin position="1"/>
        <end position="63"/>
    </location>
</feature>
<comment type="caution">
    <text evidence="2">The sequence shown here is derived from an EMBL/GenBank/DDBJ whole genome shotgun (WGS) entry which is preliminary data.</text>
</comment>
<organism evidence="2 3">
    <name type="scientific">Plakobranchus ocellatus</name>
    <dbReference type="NCBI Taxonomy" id="259542"/>
    <lineage>
        <taxon>Eukaryota</taxon>
        <taxon>Metazoa</taxon>
        <taxon>Spiralia</taxon>
        <taxon>Lophotrochozoa</taxon>
        <taxon>Mollusca</taxon>
        <taxon>Gastropoda</taxon>
        <taxon>Heterobranchia</taxon>
        <taxon>Euthyneura</taxon>
        <taxon>Panpulmonata</taxon>
        <taxon>Sacoglossa</taxon>
        <taxon>Placobranchoidea</taxon>
        <taxon>Plakobranchidae</taxon>
        <taxon>Plakobranchus</taxon>
    </lineage>
</organism>
<protein>
    <submittedName>
        <fullName evidence="2">Uncharacterized protein</fullName>
    </submittedName>
</protein>
<evidence type="ECO:0000313" key="3">
    <source>
        <dbReference type="Proteomes" id="UP000735302"/>
    </source>
</evidence>
<proteinExistence type="predicted"/>
<name>A0AAV3YUN2_9GAST</name>
<accession>A0AAV3YUN2</accession>